<sequence length="29" mass="3347">MENYNSGMFNLAHSLSSPAKKFISKLFKR</sequence>
<dbReference type="EMBL" id="GGEC01071775">
    <property type="protein sequence ID" value="MBX52259.1"/>
    <property type="molecule type" value="Transcribed_RNA"/>
</dbReference>
<reference evidence="1" key="1">
    <citation type="submission" date="2018-02" db="EMBL/GenBank/DDBJ databases">
        <title>Rhizophora mucronata_Transcriptome.</title>
        <authorList>
            <person name="Meera S.P."/>
            <person name="Sreeshan A."/>
            <person name="Augustine A."/>
        </authorList>
    </citation>
    <scope>NUCLEOTIDE SEQUENCE</scope>
    <source>
        <tissue evidence="1">Leaf</tissue>
    </source>
</reference>
<proteinExistence type="predicted"/>
<name>A0A2P2PC67_RHIMU</name>
<organism evidence="1">
    <name type="scientific">Rhizophora mucronata</name>
    <name type="common">Asiatic mangrove</name>
    <dbReference type="NCBI Taxonomy" id="61149"/>
    <lineage>
        <taxon>Eukaryota</taxon>
        <taxon>Viridiplantae</taxon>
        <taxon>Streptophyta</taxon>
        <taxon>Embryophyta</taxon>
        <taxon>Tracheophyta</taxon>
        <taxon>Spermatophyta</taxon>
        <taxon>Magnoliopsida</taxon>
        <taxon>eudicotyledons</taxon>
        <taxon>Gunneridae</taxon>
        <taxon>Pentapetalae</taxon>
        <taxon>rosids</taxon>
        <taxon>fabids</taxon>
        <taxon>Malpighiales</taxon>
        <taxon>Rhizophoraceae</taxon>
        <taxon>Rhizophora</taxon>
    </lineage>
</organism>
<accession>A0A2P2PC67</accession>
<dbReference type="AlphaFoldDB" id="A0A2P2PC67"/>
<protein>
    <submittedName>
        <fullName evidence="1">Uncharacterized protein</fullName>
    </submittedName>
</protein>
<evidence type="ECO:0000313" key="1">
    <source>
        <dbReference type="EMBL" id="MBX52259.1"/>
    </source>
</evidence>